<reference evidence="2 3" key="1">
    <citation type="submission" date="2020-05" db="EMBL/GenBank/DDBJ databases">
        <title>Parvularcula mediterraneae sp. nov., isolated from polypropylene straw from shallow seawater of the seashore of Laganas in Zakynthos island, Greece.</title>
        <authorList>
            <person name="Szabo I."/>
            <person name="Al-Omari J."/>
            <person name="Rado J."/>
            <person name="Szerdahelyi G.S."/>
        </authorList>
    </citation>
    <scope>NUCLEOTIDE SEQUENCE [LARGE SCALE GENOMIC DNA]</scope>
    <source>
        <strain evidence="2 3">ZS-1/3</strain>
    </source>
</reference>
<dbReference type="Proteomes" id="UP000536835">
    <property type="component" value="Unassembled WGS sequence"/>
</dbReference>
<dbReference type="RefSeq" id="WP_173199480.1">
    <property type="nucleotide sequence ID" value="NZ_JABFCX010000003.1"/>
</dbReference>
<evidence type="ECO:0000256" key="1">
    <source>
        <dbReference type="SAM" id="MobiDB-lite"/>
    </source>
</evidence>
<protein>
    <submittedName>
        <fullName evidence="2">DUF3035 domain-containing protein</fullName>
    </submittedName>
</protein>
<dbReference type="EMBL" id="JABFCX010000003">
    <property type="protein sequence ID" value="NNU16736.1"/>
    <property type="molecule type" value="Genomic_DNA"/>
</dbReference>
<feature type="region of interest" description="Disordered" evidence="1">
    <location>
        <begin position="42"/>
        <end position="62"/>
    </location>
</feature>
<dbReference type="AlphaFoldDB" id="A0A7Y3RNB0"/>
<name>A0A7Y3RNB0_9PROT</name>
<gene>
    <name evidence="2" type="ORF">HK107_10420</name>
</gene>
<evidence type="ECO:0000313" key="2">
    <source>
        <dbReference type="EMBL" id="NNU16736.1"/>
    </source>
</evidence>
<dbReference type="InterPro" id="IPR021395">
    <property type="entry name" value="DUF3035"/>
</dbReference>
<proteinExistence type="predicted"/>
<evidence type="ECO:0000313" key="3">
    <source>
        <dbReference type="Proteomes" id="UP000536835"/>
    </source>
</evidence>
<dbReference type="PROSITE" id="PS51257">
    <property type="entry name" value="PROKAR_LIPOPROTEIN"/>
    <property type="match status" value="1"/>
</dbReference>
<accession>A0A7Y3RNB0</accession>
<keyword evidence="3" id="KW-1185">Reference proteome</keyword>
<comment type="caution">
    <text evidence="2">The sequence shown here is derived from an EMBL/GenBank/DDBJ whole genome shotgun (WGS) entry which is preliminary data.</text>
</comment>
<organism evidence="2 3">
    <name type="scientific">Parvularcula mediterranea</name>
    <dbReference type="NCBI Taxonomy" id="2732508"/>
    <lineage>
        <taxon>Bacteria</taxon>
        <taxon>Pseudomonadati</taxon>
        <taxon>Pseudomonadota</taxon>
        <taxon>Alphaproteobacteria</taxon>
        <taxon>Parvularculales</taxon>
        <taxon>Parvularculaceae</taxon>
        <taxon>Parvularcula</taxon>
    </lineage>
</organism>
<sequence length="180" mass="19286">MRFLPALALSAALLGACSGNPLNNRGAPDEFAILTKPPLTVPPDYALRPPKPGETRPEELSTTQRTQQLLLGDVSFEPPTTGELVLIQSAGAMDVDPSIRSILAAENGGRADKDGSLATRLIFWNYSDGQVDDSAAPLVVDDREAWLAQRQESIEDVVGEEGSVTIARDRRGALRLPGVR</sequence>
<dbReference type="Pfam" id="PF11233">
    <property type="entry name" value="DUF3035"/>
    <property type="match status" value="1"/>
</dbReference>